<reference evidence="1 2" key="1">
    <citation type="submission" date="2021-06" db="EMBL/GenBank/DDBJ databases">
        <title>Caerostris darwini draft genome.</title>
        <authorList>
            <person name="Kono N."/>
            <person name="Arakawa K."/>
        </authorList>
    </citation>
    <scope>NUCLEOTIDE SEQUENCE [LARGE SCALE GENOMIC DNA]</scope>
</reference>
<evidence type="ECO:0000313" key="2">
    <source>
        <dbReference type="Proteomes" id="UP001054837"/>
    </source>
</evidence>
<name>A0AAV4WJH0_9ARAC</name>
<keyword evidence="2" id="KW-1185">Reference proteome</keyword>
<dbReference type="EMBL" id="BPLQ01014724">
    <property type="protein sequence ID" value="GIY82438.1"/>
    <property type="molecule type" value="Genomic_DNA"/>
</dbReference>
<dbReference type="AlphaFoldDB" id="A0AAV4WJH0"/>
<sequence>MNVRPFILFSRMALQKDCNERNAYYALNVLYIQDNGLQPRFWAEALVAFFIRNRCEQELTEGFNSNRDLEWSQIFSVEHLSVPKRLGTRLRATLCRAPETWNNNGSWGERPLSLRGIFSGPCSRDPKSVASWSKEQDIPHRNVQYQSVAEYLPSATRQFLRHGALRNRSL</sequence>
<protein>
    <submittedName>
        <fullName evidence="1">Uncharacterized protein</fullName>
    </submittedName>
</protein>
<organism evidence="1 2">
    <name type="scientific">Caerostris darwini</name>
    <dbReference type="NCBI Taxonomy" id="1538125"/>
    <lineage>
        <taxon>Eukaryota</taxon>
        <taxon>Metazoa</taxon>
        <taxon>Ecdysozoa</taxon>
        <taxon>Arthropoda</taxon>
        <taxon>Chelicerata</taxon>
        <taxon>Arachnida</taxon>
        <taxon>Araneae</taxon>
        <taxon>Araneomorphae</taxon>
        <taxon>Entelegynae</taxon>
        <taxon>Araneoidea</taxon>
        <taxon>Araneidae</taxon>
        <taxon>Caerostris</taxon>
    </lineage>
</organism>
<comment type="caution">
    <text evidence="1">The sequence shown here is derived from an EMBL/GenBank/DDBJ whole genome shotgun (WGS) entry which is preliminary data.</text>
</comment>
<evidence type="ECO:0000313" key="1">
    <source>
        <dbReference type="EMBL" id="GIY82438.1"/>
    </source>
</evidence>
<proteinExistence type="predicted"/>
<gene>
    <name evidence="1" type="ORF">CDAR_548431</name>
</gene>
<dbReference type="Proteomes" id="UP001054837">
    <property type="component" value="Unassembled WGS sequence"/>
</dbReference>
<accession>A0AAV4WJH0</accession>